<dbReference type="EnsemblPlants" id="evm.model.01.567">
    <property type="protein sequence ID" value="cds.evm.model.01.567"/>
    <property type="gene ID" value="evm.TU.01.567"/>
</dbReference>
<evidence type="ECO:0000313" key="2">
    <source>
        <dbReference type="EnsemblPlants" id="cds.evm.model.01.567"/>
    </source>
</evidence>
<dbReference type="Gramene" id="evm.model.01.567">
    <property type="protein sequence ID" value="cds.evm.model.01.567"/>
    <property type="gene ID" value="evm.TU.01.567"/>
</dbReference>
<evidence type="ECO:0000313" key="3">
    <source>
        <dbReference type="Proteomes" id="UP000596661"/>
    </source>
</evidence>
<name>A0A803NPQ6_CANSA</name>
<reference evidence="2" key="2">
    <citation type="submission" date="2021-03" db="UniProtKB">
        <authorList>
            <consortium name="EnsemblPlants"/>
        </authorList>
    </citation>
    <scope>IDENTIFICATION</scope>
</reference>
<feature type="region of interest" description="Disordered" evidence="1">
    <location>
        <begin position="50"/>
        <end position="70"/>
    </location>
</feature>
<protein>
    <submittedName>
        <fullName evidence="2">Uncharacterized protein</fullName>
    </submittedName>
</protein>
<dbReference type="Proteomes" id="UP000596661">
    <property type="component" value="Chromosome 1"/>
</dbReference>
<accession>A0A803NPQ6</accession>
<dbReference type="AlphaFoldDB" id="A0A803NPQ6"/>
<dbReference type="EMBL" id="UZAU01000018">
    <property type="status" value="NOT_ANNOTATED_CDS"/>
    <property type="molecule type" value="Genomic_DNA"/>
</dbReference>
<organism evidence="2 3">
    <name type="scientific">Cannabis sativa</name>
    <name type="common">Hemp</name>
    <name type="synonym">Marijuana</name>
    <dbReference type="NCBI Taxonomy" id="3483"/>
    <lineage>
        <taxon>Eukaryota</taxon>
        <taxon>Viridiplantae</taxon>
        <taxon>Streptophyta</taxon>
        <taxon>Embryophyta</taxon>
        <taxon>Tracheophyta</taxon>
        <taxon>Spermatophyta</taxon>
        <taxon>Magnoliopsida</taxon>
        <taxon>eudicotyledons</taxon>
        <taxon>Gunneridae</taxon>
        <taxon>Pentapetalae</taxon>
        <taxon>rosids</taxon>
        <taxon>fabids</taxon>
        <taxon>Rosales</taxon>
        <taxon>Cannabaceae</taxon>
        <taxon>Cannabis</taxon>
    </lineage>
</organism>
<proteinExistence type="predicted"/>
<sequence length="70" mass="7852">MPGSEEVNRENLVIDLDNEETLEEVLILKRKANGRAGKKIKLEGITSKEMKEMAREESSGSAFPAKNYLD</sequence>
<evidence type="ECO:0000256" key="1">
    <source>
        <dbReference type="SAM" id="MobiDB-lite"/>
    </source>
</evidence>
<keyword evidence="3" id="KW-1185">Reference proteome</keyword>
<reference evidence="2" key="1">
    <citation type="submission" date="2018-11" db="EMBL/GenBank/DDBJ databases">
        <authorList>
            <person name="Grassa J C."/>
        </authorList>
    </citation>
    <scope>NUCLEOTIDE SEQUENCE [LARGE SCALE GENOMIC DNA]</scope>
</reference>